<evidence type="ECO:0000313" key="2">
    <source>
        <dbReference type="EMBL" id="PIX77798.1"/>
    </source>
</evidence>
<gene>
    <name evidence="2" type="ORF">COZ37_00800</name>
</gene>
<accession>A0A2M7M540</accession>
<sequence length="64" mass="7512">DIIKKVKASEIVETIIIFLAIFSLWPLILGLPGKIYKFVSCFFLLVLIVILIRKWKRLNKVLRK</sequence>
<dbReference type="EMBL" id="PFJK01000034">
    <property type="protein sequence ID" value="PIX77798.1"/>
    <property type="molecule type" value="Genomic_DNA"/>
</dbReference>
<proteinExistence type="predicted"/>
<feature type="non-terminal residue" evidence="2">
    <location>
        <position position="1"/>
    </location>
</feature>
<reference evidence="3" key="1">
    <citation type="submission" date="2017-09" db="EMBL/GenBank/DDBJ databases">
        <title>Depth-based differentiation of microbial function through sediment-hosted aquifers and enrichment of novel symbionts in the deep terrestrial subsurface.</title>
        <authorList>
            <person name="Probst A.J."/>
            <person name="Ladd B."/>
            <person name="Jarett J.K."/>
            <person name="Geller-Mcgrath D.E."/>
            <person name="Sieber C.M.K."/>
            <person name="Emerson J.B."/>
            <person name="Anantharaman K."/>
            <person name="Thomas B.C."/>
            <person name="Malmstrom R."/>
            <person name="Stieglmeier M."/>
            <person name="Klingl A."/>
            <person name="Woyke T."/>
            <person name="Ryan C.M."/>
            <person name="Banfield J.F."/>
        </authorList>
    </citation>
    <scope>NUCLEOTIDE SEQUENCE [LARGE SCALE GENOMIC DNA]</scope>
</reference>
<name>A0A2M7M540_9BACT</name>
<keyword evidence="1" id="KW-1133">Transmembrane helix</keyword>
<evidence type="ECO:0000256" key="1">
    <source>
        <dbReference type="SAM" id="Phobius"/>
    </source>
</evidence>
<feature type="transmembrane region" description="Helical" evidence="1">
    <location>
        <begin position="35"/>
        <end position="55"/>
    </location>
</feature>
<organism evidence="2 3">
    <name type="scientific">bacterium (Candidatus Ratteibacteria) CG_4_10_14_3_um_filter_41_18</name>
    <dbReference type="NCBI Taxonomy" id="2014287"/>
    <lineage>
        <taxon>Bacteria</taxon>
        <taxon>Candidatus Ratteibacteria</taxon>
    </lineage>
</organism>
<comment type="caution">
    <text evidence="2">The sequence shown here is derived from an EMBL/GenBank/DDBJ whole genome shotgun (WGS) entry which is preliminary data.</text>
</comment>
<feature type="transmembrane region" description="Helical" evidence="1">
    <location>
        <begin position="12"/>
        <end position="29"/>
    </location>
</feature>
<dbReference type="Proteomes" id="UP000229703">
    <property type="component" value="Unassembled WGS sequence"/>
</dbReference>
<dbReference type="AlphaFoldDB" id="A0A2M7M540"/>
<evidence type="ECO:0000313" key="3">
    <source>
        <dbReference type="Proteomes" id="UP000229703"/>
    </source>
</evidence>
<protein>
    <submittedName>
        <fullName evidence="2">Uncharacterized protein</fullName>
    </submittedName>
</protein>
<keyword evidence="1" id="KW-0812">Transmembrane</keyword>
<keyword evidence="1" id="KW-0472">Membrane</keyword>